<reference evidence="1 2" key="1">
    <citation type="submission" date="2017-08" db="EMBL/GenBank/DDBJ databases">
        <title>Infants hospitalized years apart are colonized by the same room-sourced microbial strains.</title>
        <authorList>
            <person name="Brooks B."/>
            <person name="Olm M.R."/>
            <person name="Firek B.A."/>
            <person name="Baker R."/>
            <person name="Thomas B.C."/>
            <person name="Morowitz M.J."/>
            <person name="Banfield J.F."/>
        </authorList>
    </citation>
    <scope>NUCLEOTIDE SEQUENCE [LARGE SCALE GENOMIC DNA]</scope>
    <source>
        <strain evidence="1">S2_005_003_R2_43</strain>
    </source>
</reference>
<dbReference type="Pfam" id="PF07103">
    <property type="entry name" value="DUF1365"/>
    <property type="match status" value="1"/>
</dbReference>
<dbReference type="EMBL" id="QFPN01000004">
    <property type="protein sequence ID" value="PZQ16260.1"/>
    <property type="molecule type" value="Genomic_DNA"/>
</dbReference>
<gene>
    <name evidence="1" type="ORF">DI565_09525</name>
</gene>
<protein>
    <submittedName>
        <fullName evidence="1">DUF1365 domain-containing protein</fullName>
    </submittedName>
</protein>
<dbReference type="PANTHER" id="PTHR33973:SF4">
    <property type="entry name" value="OS07G0153300 PROTEIN"/>
    <property type="match status" value="1"/>
</dbReference>
<evidence type="ECO:0000313" key="2">
    <source>
        <dbReference type="Proteomes" id="UP000249577"/>
    </source>
</evidence>
<evidence type="ECO:0000313" key="1">
    <source>
        <dbReference type="EMBL" id="PZQ16260.1"/>
    </source>
</evidence>
<name>A0A2W5MRJ4_ANCNO</name>
<accession>A0A2W5MRJ4</accession>
<proteinExistence type="predicted"/>
<dbReference type="AlphaFoldDB" id="A0A2W5MRJ4"/>
<organism evidence="1 2">
    <name type="scientific">Ancylobacter novellus</name>
    <name type="common">Thiobacillus novellus</name>
    <dbReference type="NCBI Taxonomy" id="921"/>
    <lineage>
        <taxon>Bacteria</taxon>
        <taxon>Pseudomonadati</taxon>
        <taxon>Pseudomonadota</taxon>
        <taxon>Alphaproteobacteria</taxon>
        <taxon>Hyphomicrobiales</taxon>
        <taxon>Xanthobacteraceae</taxon>
        <taxon>Ancylobacter</taxon>
    </lineage>
</organism>
<dbReference type="Proteomes" id="UP000249577">
    <property type="component" value="Unassembled WGS sequence"/>
</dbReference>
<sequence>MEPRTANRGAPHETDGNFYSWPGEKAQLPPLFPPPVEAASLFVGPVMHARLKPKSHRFRYDVFSLLIDLDRLPEAGRTTRLFSVGRFNLVSFFERDHGVADGRALVESTRETLAQAGVDLAGGRILLLCYPRVLGYQFNPIATYWCYDANGALRAVIYEVTNTFRERHAYVAPVRPGELTTAGLRQSRDKIMYVSPFLNMDMTYAFRMRPPGDTVRLRILESDPEGPVLSATFAGERRPLTDRTLARLCAATPFMTLKITAAIHWEALRLWLKGLALVDHPPAPADASSVDAPGPIRHAAHDRAAWRSITASALRRHDR</sequence>
<dbReference type="InterPro" id="IPR010775">
    <property type="entry name" value="DUF1365"/>
</dbReference>
<dbReference type="PANTHER" id="PTHR33973">
    <property type="entry name" value="OS07G0153300 PROTEIN"/>
    <property type="match status" value="1"/>
</dbReference>
<comment type="caution">
    <text evidence="1">The sequence shown here is derived from an EMBL/GenBank/DDBJ whole genome shotgun (WGS) entry which is preliminary data.</text>
</comment>